<sequence length="99" mass="11180">MTDYRPRKSHGCEFSRRVRYDRTASEPPSIAVATALAQYRDEDVTEASTRLYDYVDPEALDSLFEATNMGRERTVEQVTFHVGDAVVTVHPDEVIVASN</sequence>
<evidence type="ECO:0000313" key="2">
    <source>
        <dbReference type="EMBL" id="ELY90378.1"/>
    </source>
</evidence>
<dbReference type="Pfam" id="PF18545">
    <property type="entry name" value="HalOD1"/>
    <property type="match status" value="1"/>
</dbReference>
<evidence type="ECO:0000313" key="3">
    <source>
        <dbReference type="Proteomes" id="UP000011519"/>
    </source>
</evidence>
<organism evidence="2 3">
    <name type="scientific">Natrialba hulunbeirensis JCM 10989</name>
    <dbReference type="NCBI Taxonomy" id="1227493"/>
    <lineage>
        <taxon>Archaea</taxon>
        <taxon>Methanobacteriati</taxon>
        <taxon>Methanobacteriota</taxon>
        <taxon>Stenosarchaea group</taxon>
        <taxon>Halobacteria</taxon>
        <taxon>Halobacteriales</taxon>
        <taxon>Natrialbaceae</taxon>
        <taxon>Natrialba</taxon>
    </lineage>
</organism>
<dbReference type="OrthoDB" id="270808at2157"/>
<dbReference type="PATRIC" id="fig|1227493.4.peg.2550"/>
<dbReference type="EMBL" id="AOIM01000035">
    <property type="protein sequence ID" value="ELY90378.1"/>
    <property type="molecule type" value="Genomic_DNA"/>
</dbReference>
<protein>
    <recommendedName>
        <fullName evidence="1">Halobacterial output domain-containing protein</fullName>
    </recommendedName>
</protein>
<accession>L9ZZ16</accession>
<gene>
    <name evidence="2" type="ORF">C483_12738</name>
</gene>
<feature type="domain" description="Halobacterial output" evidence="1">
    <location>
        <begin position="25"/>
        <end position="95"/>
    </location>
</feature>
<evidence type="ECO:0000259" key="1">
    <source>
        <dbReference type="Pfam" id="PF18545"/>
    </source>
</evidence>
<dbReference type="RefSeq" id="WP_006653723.1">
    <property type="nucleotide sequence ID" value="NZ_AOIM01000035.1"/>
</dbReference>
<dbReference type="InterPro" id="IPR040624">
    <property type="entry name" value="HalOD1"/>
</dbReference>
<name>L9ZZ16_9EURY</name>
<dbReference type="STRING" id="1227493.C483_12738"/>
<dbReference type="AlphaFoldDB" id="L9ZZ16"/>
<proteinExistence type="predicted"/>
<comment type="caution">
    <text evidence="2">The sequence shown here is derived from an EMBL/GenBank/DDBJ whole genome shotgun (WGS) entry which is preliminary data.</text>
</comment>
<dbReference type="Proteomes" id="UP000011519">
    <property type="component" value="Unassembled WGS sequence"/>
</dbReference>
<keyword evidence="3" id="KW-1185">Reference proteome</keyword>
<reference evidence="2 3" key="1">
    <citation type="journal article" date="2014" name="PLoS Genet.">
        <title>Phylogenetically driven sequencing of extremely halophilic archaea reveals strategies for static and dynamic osmo-response.</title>
        <authorList>
            <person name="Becker E.A."/>
            <person name="Seitzer P.M."/>
            <person name="Tritt A."/>
            <person name="Larsen D."/>
            <person name="Krusor M."/>
            <person name="Yao A.I."/>
            <person name="Wu D."/>
            <person name="Madern D."/>
            <person name="Eisen J.A."/>
            <person name="Darling A.E."/>
            <person name="Facciotti M.T."/>
        </authorList>
    </citation>
    <scope>NUCLEOTIDE SEQUENCE [LARGE SCALE GENOMIC DNA]</scope>
    <source>
        <strain evidence="2 3">JCM 10989</strain>
    </source>
</reference>